<dbReference type="RefSeq" id="WP_065524841.1">
    <property type="nucleotide sequence ID" value="NZ_CP016540.2"/>
</dbReference>
<proteinExistence type="predicted"/>
<dbReference type="Gene3D" id="2.60.40.3700">
    <property type="match status" value="1"/>
</dbReference>
<dbReference type="NCBIfam" id="NF038094">
    <property type="entry name" value="CueP_fam"/>
    <property type="match status" value="1"/>
</dbReference>
<dbReference type="InterPro" id="IPR047808">
    <property type="entry name" value="CueP-like"/>
</dbReference>
<evidence type="ECO:0008006" key="3">
    <source>
        <dbReference type="Google" id="ProtNLM"/>
    </source>
</evidence>
<dbReference type="AlphaFoldDB" id="A0A1B1S5M4"/>
<dbReference type="PROSITE" id="PS51257">
    <property type="entry name" value="PROKAR_LIPOPROTEIN"/>
    <property type="match status" value="1"/>
</dbReference>
<dbReference type="EMBL" id="CP016540">
    <property type="protein sequence ID" value="ANU28496.1"/>
    <property type="molecule type" value="Genomic_DNA"/>
</dbReference>
<accession>A0A1B1S5M4</accession>
<evidence type="ECO:0000313" key="2">
    <source>
        <dbReference type="Proteomes" id="UP000053354"/>
    </source>
</evidence>
<dbReference type="KEGG" id="pll:I858_016025"/>
<name>A0A1B1S5M4_9BACL</name>
<keyword evidence="2" id="KW-1185">Reference proteome</keyword>
<dbReference type="Pfam" id="PF21172">
    <property type="entry name" value="CueP"/>
    <property type="match status" value="1"/>
</dbReference>
<dbReference type="STRING" id="1302659.I858_016025"/>
<organism evidence="1 2">
    <name type="scientific">Planococcus versutus</name>
    <dbReference type="NCBI Taxonomy" id="1302659"/>
    <lineage>
        <taxon>Bacteria</taxon>
        <taxon>Bacillati</taxon>
        <taxon>Bacillota</taxon>
        <taxon>Bacilli</taxon>
        <taxon>Bacillales</taxon>
        <taxon>Caryophanaceae</taxon>
        <taxon>Planococcus</taxon>
    </lineage>
</organism>
<dbReference type="OrthoDB" id="73040at2"/>
<protein>
    <recommendedName>
        <fullName evidence="3">Lipoprotein</fullName>
    </recommendedName>
</protein>
<sequence length="169" mass="18845">MKLKSFVMAIGLLAILSGCSTTSEESSEKEVKERVTELSASQLVDSASIDDKKLIIEDKGEKTSYALPEEDFFVSVAPYETYTHPCEVHSLTGCQGELTEKEMNVTITDAEGNVHVDDVVPTLENGFMDFWLPRNETYVIKVEYEGKKTEYEFSTFEGDSTCLTELALT</sequence>
<evidence type="ECO:0000313" key="1">
    <source>
        <dbReference type="EMBL" id="ANU28496.1"/>
    </source>
</evidence>
<dbReference type="Proteomes" id="UP000053354">
    <property type="component" value="Chromosome"/>
</dbReference>
<reference evidence="1" key="1">
    <citation type="submission" date="2016-10" db="EMBL/GenBank/DDBJ databases">
        <authorList>
            <person name="See-Too W.S."/>
        </authorList>
    </citation>
    <scope>NUCLEOTIDE SEQUENCE</scope>
    <source>
        <strain evidence="1">L10.15</strain>
    </source>
</reference>
<gene>
    <name evidence="1" type="ORF">I858_016025</name>
</gene>